<reference evidence="1" key="1">
    <citation type="submission" date="2020-05" db="EMBL/GenBank/DDBJ databases">
        <title>Identification of trans-AT polyketide cluster in two marine bacteria, producers of a novel glutaramide-containing polyketide sesbanimide D and analogs.</title>
        <authorList>
            <person name="Kacar D."/>
            <person name="Rodriguez P."/>
            <person name="Canedo L."/>
            <person name="Gonzalez E."/>
            <person name="Galan B."/>
            <person name="De La Calle F."/>
            <person name="Garcia J.L."/>
        </authorList>
    </citation>
    <scope>NUCLEOTIDE SEQUENCE</scope>
    <source>
        <strain evidence="1">PHM038</strain>
    </source>
</reference>
<sequence>MADSEISTSLSTVTRRMLLAGTTLVTVAWTINPFGRSPTNRSSPDVALQLWSEWNAAYLHTSKLCCKQQDLETQLIGTIGFPRAEAYLTEEDRHVSLHSHEQIEEIFRDDPSKDAIRAVAENELEAHQERWDVADRELGYSVAKHAEEAASLREQEVFDALMKTPATSLAGVAGKLDAILREGESSPDCSDFPWPVIRSALVDLVRVAQQIQPGSFIPGYDRIGTLSETSDNSGSR</sequence>
<evidence type="ECO:0000313" key="2">
    <source>
        <dbReference type="Proteomes" id="UP000598467"/>
    </source>
</evidence>
<dbReference type="RefSeq" id="WP_190293603.1">
    <property type="nucleotide sequence ID" value="NZ_JABFCZ010000028.1"/>
</dbReference>
<accession>A0A926P6K3</accession>
<dbReference type="EMBL" id="JABFCZ010000028">
    <property type="protein sequence ID" value="MBD1548912.1"/>
    <property type="molecule type" value="Genomic_DNA"/>
</dbReference>
<gene>
    <name evidence="1" type="ORF">HK439_21840</name>
</gene>
<proteinExistence type="predicted"/>
<organism evidence="1 2">
    <name type="scientific">Roseibium aggregatum</name>
    <dbReference type="NCBI Taxonomy" id="187304"/>
    <lineage>
        <taxon>Bacteria</taxon>
        <taxon>Pseudomonadati</taxon>
        <taxon>Pseudomonadota</taxon>
        <taxon>Alphaproteobacteria</taxon>
        <taxon>Hyphomicrobiales</taxon>
        <taxon>Stappiaceae</taxon>
        <taxon>Roseibium</taxon>
    </lineage>
</organism>
<evidence type="ECO:0000313" key="1">
    <source>
        <dbReference type="EMBL" id="MBD1548912.1"/>
    </source>
</evidence>
<dbReference type="Proteomes" id="UP000598467">
    <property type="component" value="Unassembled WGS sequence"/>
</dbReference>
<protein>
    <submittedName>
        <fullName evidence="1">Uncharacterized protein</fullName>
    </submittedName>
</protein>
<dbReference type="AlphaFoldDB" id="A0A926P6K3"/>
<comment type="caution">
    <text evidence="1">The sequence shown here is derived from an EMBL/GenBank/DDBJ whole genome shotgun (WGS) entry which is preliminary data.</text>
</comment>
<name>A0A926P6K3_9HYPH</name>